<dbReference type="GO" id="GO:0005886">
    <property type="term" value="C:plasma membrane"/>
    <property type="evidence" value="ECO:0007669"/>
    <property type="project" value="TreeGrafter"/>
</dbReference>
<keyword evidence="2" id="KW-0443">Lipid metabolism</keyword>
<feature type="domain" description="AMP-dependent synthetase/ligase" evidence="4">
    <location>
        <begin position="1"/>
        <end position="138"/>
    </location>
</feature>
<dbReference type="Pfam" id="PF00501">
    <property type="entry name" value="AMP-binding"/>
    <property type="match status" value="1"/>
</dbReference>
<keyword evidence="1 5" id="KW-0436">Ligase</keyword>
<dbReference type="InterPro" id="IPR042099">
    <property type="entry name" value="ANL_N_sf"/>
</dbReference>
<dbReference type="GO" id="GO:0005811">
    <property type="term" value="C:lipid droplet"/>
    <property type="evidence" value="ECO:0007669"/>
    <property type="project" value="TreeGrafter"/>
</dbReference>
<dbReference type="GO" id="GO:0004467">
    <property type="term" value="F:long-chain fatty acid-CoA ligase activity"/>
    <property type="evidence" value="ECO:0007669"/>
    <property type="project" value="UniProtKB-EC"/>
</dbReference>
<dbReference type="AlphaFoldDB" id="A0A4Z2E5D1"/>
<dbReference type="EMBL" id="SRLO01016768">
    <property type="protein sequence ID" value="TNN23981.1"/>
    <property type="molecule type" value="Genomic_DNA"/>
</dbReference>
<dbReference type="GO" id="GO:0035336">
    <property type="term" value="P:long-chain fatty-acyl-CoA metabolic process"/>
    <property type="evidence" value="ECO:0007669"/>
    <property type="project" value="TreeGrafter"/>
</dbReference>
<dbReference type="InterPro" id="IPR000873">
    <property type="entry name" value="AMP-dep_synth/lig_dom"/>
</dbReference>
<evidence type="ECO:0000259" key="4">
    <source>
        <dbReference type="Pfam" id="PF00501"/>
    </source>
</evidence>
<organism evidence="5 6">
    <name type="scientific">Liparis tanakae</name>
    <name type="common">Tanaka's snailfish</name>
    <dbReference type="NCBI Taxonomy" id="230148"/>
    <lineage>
        <taxon>Eukaryota</taxon>
        <taxon>Metazoa</taxon>
        <taxon>Chordata</taxon>
        <taxon>Craniata</taxon>
        <taxon>Vertebrata</taxon>
        <taxon>Euteleostomi</taxon>
        <taxon>Actinopterygii</taxon>
        <taxon>Neopterygii</taxon>
        <taxon>Teleostei</taxon>
        <taxon>Neoteleostei</taxon>
        <taxon>Acanthomorphata</taxon>
        <taxon>Eupercaria</taxon>
        <taxon>Perciformes</taxon>
        <taxon>Cottioidei</taxon>
        <taxon>Cottales</taxon>
        <taxon>Liparidae</taxon>
        <taxon>Liparis</taxon>
    </lineage>
</organism>
<evidence type="ECO:0000256" key="1">
    <source>
        <dbReference type="ARBA" id="ARBA00022598"/>
    </source>
</evidence>
<reference evidence="5 6" key="1">
    <citation type="submission" date="2019-03" db="EMBL/GenBank/DDBJ databases">
        <title>First draft genome of Liparis tanakae, snailfish: a comprehensive survey of snailfish specific genes.</title>
        <authorList>
            <person name="Kim W."/>
            <person name="Song I."/>
            <person name="Jeong J.-H."/>
            <person name="Kim D."/>
            <person name="Kim S."/>
            <person name="Ryu S."/>
            <person name="Song J.Y."/>
            <person name="Lee S.K."/>
        </authorList>
    </citation>
    <scope>NUCLEOTIDE SEQUENCE [LARGE SCALE GENOMIC DNA]</scope>
    <source>
        <tissue evidence="5">Muscle</tissue>
    </source>
</reference>
<comment type="caution">
    <text evidence="5">The sequence shown here is derived from an EMBL/GenBank/DDBJ whole genome shotgun (WGS) entry which is preliminary data.</text>
</comment>
<evidence type="ECO:0000313" key="6">
    <source>
        <dbReference type="Proteomes" id="UP000314294"/>
    </source>
</evidence>
<dbReference type="PANTHER" id="PTHR43272:SF13">
    <property type="entry name" value="FATTY ACID COA LIGASE ACSL3"/>
    <property type="match status" value="1"/>
</dbReference>
<keyword evidence="6" id="KW-1185">Reference proteome</keyword>
<proteinExistence type="predicted"/>
<dbReference type="EC" id="6.2.1.3" evidence="3"/>
<protein>
    <recommendedName>
        <fullName evidence="3">long-chain-fatty-acid--CoA ligase</fullName>
        <ecNumber evidence="3">6.2.1.3</ecNumber>
    </recommendedName>
</protein>
<dbReference type="PANTHER" id="PTHR43272">
    <property type="entry name" value="LONG-CHAIN-FATTY-ACID--COA LIGASE"/>
    <property type="match status" value="1"/>
</dbReference>
<dbReference type="SUPFAM" id="SSF56801">
    <property type="entry name" value="Acetyl-CoA synthetase-like"/>
    <property type="match status" value="1"/>
</dbReference>
<dbReference type="Gene3D" id="3.40.50.12780">
    <property type="entry name" value="N-terminal domain of ligase-like"/>
    <property type="match status" value="1"/>
</dbReference>
<evidence type="ECO:0000313" key="5">
    <source>
        <dbReference type="EMBL" id="TNN23981.1"/>
    </source>
</evidence>
<dbReference type="OrthoDB" id="1700726at2759"/>
<evidence type="ECO:0000256" key="2">
    <source>
        <dbReference type="ARBA" id="ARBA00022832"/>
    </source>
</evidence>
<evidence type="ECO:0000256" key="3">
    <source>
        <dbReference type="ARBA" id="ARBA00026121"/>
    </source>
</evidence>
<dbReference type="Proteomes" id="UP000314294">
    <property type="component" value="Unassembled WGS sequence"/>
</dbReference>
<accession>A0A4Z2E5D1</accession>
<gene>
    <name evidence="5" type="primary">ACSL3_1</name>
    <name evidence="5" type="ORF">EYF80_065896</name>
</gene>
<keyword evidence="2" id="KW-0276">Fatty acid metabolism</keyword>
<dbReference type="GO" id="GO:0005783">
    <property type="term" value="C:endoplasmic reticulum"/>
    <property type="evidence" value="ECO:0007669"/>
    <property type="project" value="TreeGrafter"/>
</dbReference>
<name>A0A4Z2E5D1_9TELE</name>
<sequence>MAAVPEIMDRIYKNVMTKVEEMSKLEKSLLVFKRVRALLGGNMRVLLSGGAPLSAATQRFMNICLCCPVGQGYGLTETCGAGTISEIWDYSTGRVGAPLVCSEIRLKDWEEGGYYSTNKPNPRGEIVIGGPNVTMGYYKNETKNREDFFVDEQGQRWFCTGDIGEFHADGCLKIIGE</sequence>
<dbReference type="GO" id="GO:0030182">
    <property type="term" value="P:neuron differentiation"/>
    <property type="evidence" value="ECO:0007669"/>
    <property type="project" value="TreeGrafter"/>
</dbReference>